<dbReference type="PROSITE" id="PS51679">
    <property type="entry name" value="SAM_MT_C5"/>
    <property type="match status" value="1"/>
</dbReference>
<dbReference type="InterPro" id="IPR029063">
    <property type="entry name" value="SAM-dependent_MTases_sf"/>
</dbReference>
<dbReference type="PROSITE" id="PS00094">
    <property type="entry name" value="C5_MTASE_1"/>
    <property type="match status" value="1"/>
</dbReference>
<keyword evidence="5" id="KW-0680">Restriction system</keyword>
<dbReference type="InterPro" id="IPR018117">
    <property type="entry name" value="C5_DNA_meth_AS"/>
</dbReference>
<dbReference type="Gene3D" id="3.40.50.150">
    <property type="entry name" value="Vaccinia Virus protein VP39"/>
    <property type="match status" value="1"/>
</dbReference>
<gene>
    <name evidence="8" type="ORF">FK268_09295</name>
</gene>
<dbReference type="InterPro" id="IPR050750">
    <property type="entry name" value="C5-MTase"/>
</dbReference>
<sequence>MTTALTIGSACSGAGALDLAVERVFGAAPRWFCEWEDAPSKVLAHHWPGIPNYRDLTAVDWSNVPAIDVFTAGYPCQPFSAAGKRKGTDDERHLWPFILIALNTLRPRWAVFENVAGHLTLGFDVVLADLAEHGWYVRWFVCKASDIGAPHHRKRVFILVSREPQPVPDGAREIAHYERVAHGRNPWVEPDAGLFGTIPFEDRWPAAGCIVDGVAYEVDTERAAPADVDVLPTPTVGNATGTNERRGGARGDEMLLPGVAVAAATGALLPTPTASNPNDSEDSATWEARRATLAVRHGNNGAGMPLGIAVQTLPTPTASDADKARNNPAQAARHSPPLSAVSAHFPTPIFSDAANPGPADGDRNTPQLRAIDALLPTPEAKLANSGPDYTRANLQGSGGDDLITIAARAENERGTSWGKYEPAVRRWEYVLGRRSPSPTEPNSKGRPRLAAAFAQWMMGWPEGWVTEPAIWTDDREVIEKIRAGFMPATARSAQLKIIGNGVVDRQAEHALRTMLAWRDESLVGAA</sequence>
<evidence type="ECO:0000256" key="5">
    <source>
        <dbReference type="ARBA" id="ARBA00022747"/>
    </source>
</evidence>
<evidence type="ECO:0000313" key="8">
    <source>
        <dbReference type="EMBL" id="TWS25375.1"/>
    </source>
</evidence>
<evidence type="ECO:0000313" key="9">
    <source>
        <dbReference type="Proteomes" id="UP000319792"/>
    </source>
</evidence>
<feature type="active site" evidence="6">
    <location>
        <position position="76"/>
    </location>
</feature>
<dbReference type="Proteomes" id="UP000319792">
    <property type="component" value="Unassembled WGS sequence"/>
</dbReference>
<evidence type="ECO:0000256" key="4">
    <source>
        <dbReference type="ARBA" id="ARBA00022691"/>
    </source>
</evidence>
<keyword evidence="3 6" id="KW-0808">Transferase</keyword>
<dbReference type="EC" id="2.1.1.37" evidence="1"/>
<evidence type="ECO:0000256" key="3">
    <source>
        <dbReference type="ARBA" id="ARBA00022679"/>
    </source>
</evidence>
<dbReference type="GO" id="GO:0009307">
    <property type="term" value="P:DNA restriction-modification system"/>
    <property type="evidence" value="ECO:0007669"/>
    <property type="project" value="UniProtKB-KW"/>
</dbReference>
<dbReference type="PANTHER" id="PTHR46098">
    <property type="entry name" value="TRNA (CYTOSINE(38)-C(5))-METHYLTRANSFERASE"/>
    <property type="match status" value="1"/>
</dbReference>
<feature type="region of interest" description="Disordered" evidence="7">
    <location>
        <begin position="316"/>
        <end position="337"/>
    </location>
</feature>
<comment type="caution">
    <text evidence="8">The sequence shown here is derived from an EMBL/GenBank/DDBJ whole genome shotgun (WGS) entry which is preliminary data.</text>
</comment>
<dbReference type="InterPro" id="IPR001525">
    <property type="entry name" value="C5_MeTfrase"/>
</dbReference>
<reference evidence="8 9" key="1">
    <citation type="submission" date="2019-06" db="EMBL/GenBank/DDBJ databases">
        <authorList>
            <person name="Teng J.L.L."/>
            <person name="Lee H.H."/>
            <person name="Lau S.K.P."/>
            <person name="Woo P.C.Y."/>
        </authorList>
    </citation>
    <scope>NUCLEOTIDE SEQUENCE [LARGE SCALE GENOMIC DNA]</scope>
    <source>
        <strain evidence="8 9">HKU70</strain>
    </source>
</reference>
<evidence type="ECO:0000256" key="2">
    <source>
        <dbReference type="ARBA" id="ARBA00022603"/>
    </source>
</evidence>
<protein>
    <recommendedName>
        <fullName evidence="1">DNA (cytosine-5-)-methyltransferase</fullName>
        <ecNumber evidence="1">2.1.1.37</ecNumber>
    </recommendedName>
</protein>
<reference evidence="8 9" key="2">
    <citation type="submission" date="2019-08" db="EMBL/GenBank/DDBJ databases">
        <title>Tsukamurella conjunctivitidis sp. nov., Tsukamurella assacharolytica sp. nov. and Tsukamurella sputae sp. nov. isolated from patients with conjunctivitis, bacteraemia (lymphoma) and respiratory infection (sputum) in Hong Kong.</title>
        <authorList>
            <person name="Fok K.M.N."/>
            <person name="Fong J.Y.H."/>
        </authorList>
    </citation>
    <scope>NUCLEOTIDE SEQUENCE [LARGE SCALE GENOMIC DNA]</scope>
    <source>
        <strain evidence="8 9">HKU70</strain>
    </source>
</reference>
<proteinExistence type="inferred from homology"/>
<dbReference type="AlphaFoldDB" id="A0A5C5RTI3"/>
<dbReference type="Pfam" id="PF00145">
    <property type="entry name" value="DNA_methylase"/>
    <property type="match status" value="1"/>
</dbReference>
<dbReference type="EMBL" id="VIGV01000002">
    <property type="protein sequence ID" value="TWS25375.1"/>
    <property type="molecule type" value="Genomic_DNA"/>
</dbReference>
<dbReference type="GO" id="GO:0003886">
    <property type="term" value="F:DNA (cytosine-5-)-methyltransferase activity"/>
    <property type="evidence" value="ECO:0007669"/>
    <property type="project" value="UniProtKB-EC"/>
</dbReference>
<name>A0A5C5RTI3_9ACTN</name>
<dbReference type="OrthoDB" id="9813719at2"/>
<comment type="similarity">
    <text evidence="6">Belongs to the class I-like SAM-binding methyltransferase superfamily. C5-methyltransferase family.</text>
</comment>
<keyword evidence="4 6" id="KW-0949">S-adenosyl-L-methionine</keyword>
<organism evidence="8 9">
    <name type="scientific">Tsukamurella sputi</name>
    <dbReference type="NCBI Taxonomy" id="2591848"/>
    <lineage>
        <taxon>Bacteria</taxon>
        <taxon>Bacillati</taxon>
        <taxon>Actinomycetota</taxon>
        <taxon>Actinomycetes</taxon>
        <taxon>Mycobacteriales</taxon>
        <taxon>Tsukamurellaceae</taxon>
        <taxon>Tsukamurella</taxon>
    </lineage>
</organism>
<dbReference type="RefSeq" id="WP_146433311.1">
    <property type="nucleotide sequence ID" value="NZ_VIGV01000002.1"/>
</dbReference>
<dbReference type="PANTHER" id="PTHR46098:SF1">
    <property type="entry name" value="TRNA (CYTOSINE(38)-C(5))-METHYLTRANSFERASE"/>
    <property type="match status" value="1"/>
</dbReference>
<accession>A0A5C5RTI3</accession>
<evidence type="ECO:0000256" key="7">
    <source>
        <dbReference type="SAM" id="MobiDB-lite"/>
    </source>
</evidence>
<evidence type="ECO:0000256" key="6">
    <source>
        <dbReference type="PROSITE-ProRule" id="PRU01016"/>
    </source>
</evidence>
<keyword evidence="2 6" id="KW-0489">Methyltransferase</keyword>
<dbReference type="GO" id="GO:0032259">
    <property type="term" value="P:methylation"/>
    <property type="evidence" value="ECO:0007669"/>
    <property type="project" value="UniProtKB-KW"/>
</dbReference>
<evidence type="ECO:0000256" key="1">
    <source>
        <dbReference type="ARBA" id="ARBA00011975"/>
    </source>
</evidence>
<dbReference type="PRINTS" id="PR00105">
    <property type="entry name" value="C5METTRFRASE"/>
</dbReference>
<dbReference type="SUPFAM" id="SSF53335">
    <property type="entry name" value="S-adenosyl-L-methionine-dependent methyltransferases"/>
    <property type="match status" value="1"/>
</dbReference>
<keyword evidence="9" id="KW-1185">Reference proteome</keyword>